<evidence type="ECO:0000313" key="2">
    <source>
        <dbReference type="EMBL" id="VVB14955.1"/>
    </source>
</evidence>
<feature type="region of interest" description="Disordered" evidence="1">
    <location>
        <begin position="1"/>
        <end position="91"/>
    </location>
</feature>
<reference evidence="2" key="1">
    <citation type="submission" date="2019-07" db="EMBL/GenBank/DDBJ databases">
        <authorList>
            <person name="Dittberner H."/>
        </authorList>
    </citation>
    <scope>NUCLEOTIDE SEQUENCE [LARGE SCALE GENOMIC DNA]</scope>
</reference>
<dbReference type="Proteomes" id="UP000489600">
    <property type="component" value="Unassembled WGS sequence"/>
</dbReference>
<sequence length="177" mass="18805">MSAIRISSVSSKRRSSVVSSSTSSFTQDMERHLLEVGLSRLDLTDDATSSAPHGEMNNEVGGPSTVPQKREEASGQSDLDGSGDVDDSEDLCSVKDEVGSFAPLVNDEGADSPRQGLGRYIELEPKDSAASAATALSLEKMRRESGLSADIEFVVQATDQCPWAPPPRILIQYCLGG</sequence>
<comment type="caution">
    <text evidence="2">The sequence shown here is derived from an EMBL/GenBank/DDBJ whole genome shotgun (WGS) entry which is preliminary data.</text>
</comment>
<feature type="compositionally biased region" description="Low complexity" evidence="1">
    <location>
        <begin position="1"/>
        <end position="24"/>
    </location>
</feature>
<accession>A0A565CMP7</accession>
<keyword evidence="3" id="KW-1185">Reference proteome</keyword>
<dbReference type="AlphaFoldDB" id="A0A565CMP7"/>
<feature type="compositionally biased region" description="Acidic residues" evidence="1">
    <location>
        <begin position="81"/>
        <end position="90"/>
    </location>
</feature>
<proteinExistence type="predicted"/>
<organism evidence="2 3">
    <name type="scientific">Arabis nemorensis</name>
    <dbReference type="NCBI Taxonomy" id="586526"/>
    <lineage>
        <taxon>Eukaryota</taxon>
        <taxon>Viridiplantae</taxon>
        <taxon>Streptophyta</taxon>
        <taxon>Embryophyta</taxon>
        <taxon>Tracheophyta</taxon>
        <taxon>Spermatophyta</taxon>
        <taxon>Magnoliopsida</taxon>
        <taxon>eudicotyledons</taxon>
        <taxon>Gunneridae</taxon>
        <taxon>Pentapetalae</taxon>
        <taxon>rosids</taxon>
        <taxon>malvids</taxon>
        <taxon>Brassicales</taxon>
        <taxon>Brassicaceae</taxon>
        <taxon>Arabideae</taxon>
        <taxon>Arabis</taxon>
    </lineage>
</organism>
<gene>
    <name evidence="2" type="ORF">ANE_LOCUS25399</name>
</gene>
<dbReference type="EMBL" id="CABITT030000008">
    <property type="protein sequence ID" value="VVB14955.1"/>
    <property type="molecule type" value="Genomic_DNA"/>
</dbReference>
<evidence type="ECO:0000256" key="1">
    <source>
        <dbReference type="SAM" id="MobiDB-lite"/>
    </source>
</evidence>
<evidence type="ECO:0000313" key="3">
    <source>
        <dbReference type="Proteomes" id="UP000489600"/>
    </source>
</evidence>
<protein>
    <submittedName>
        <fullName evidence="2">Uncharacterized protein</fullName>
    </submittedName>
</protein>
<name>A0A565CMP7_9BRAS</name>